<dbReference type="Pfam" id="PF20240">
    <property type="entry name" value="DUF6597"/>
    <property type="match status" value="1"/>
</dbReference>
<dbReference type="RefSeq" id="WP_275710346.1">
    <property type="nucleotide sequence ID" value="NZ_JANCMW010000024.1"/>
</dbReference>
<keyword evidence="3" id="KW-0804">Transcription</keyword>
<dbReference type="InterPro" id="IPR050204">
    <property type="entry name" value="AraC_XylS_family_regulators"/>
</dbReference>
<name>A0ABT5YG98_9GAMM</name>
<dbReference type="PROSITE" id="PS01124">
    <property type="entry name" value="HTH_ARAC_FAMILY_2"/>
    <property type="match status" value="1"/>
</dbReference>
<keyword evidence="6" id="KW-1185">Reference proteome</keyword>
<dbReference type="InterPro" id="IPR018060">
    <property type="entry name" value="HTH_AraC"/>
</dbReference>
<accession>A0ABT5YG98</accession>
<dbReference type="PANTHER" id="PTHR46796">
    <property type="entry name" value="HTH-TYPE TRANSCRIPTIONAL ACTIVATOR RHAS-RELATED"/>
    <property type="match status" value="1"/>
</dbReference>
<evidence type="ECO:0000256" key="3">
    <source>
        <dbReference type="ARBA" id="ARBA00023163"/>
    </source>
</evidence>
<dbReference type="Gene3D" id="1.10.10.60">
    <property type="entry name" value="Homeodomain-like"/>
    <property type="match status" value="1"/>
</dbReference>
<dbReference type="InterPro" id="IPR046532">
    <property type="entry name" value="DUF6597"/>
</dbReference>
<evidence type="ECO:0000313" key="6">
    <source>
        <dbReference type="Proteomes" id="UP001143391"/>
    </source>
</evidence>
<dbReference type="SMART" id="SM00342">
    <property type="entry name" value="HTH_ARAC"/>
    <property type="match status" value="1"/>
</dbReference>
<dbReference type="PANTHER" id="PTHR46796:SF15">
    <property type="entry name" value="BLL1074 PROTEIN"/>
    <property type="match status" value="1"/>
</dbReference>
<organism evidence="5 6">
    <name type="scientific">Marinobacter iranensis</name>
    <dbReference type="NCBI Taxonomy" id="2962607"/>
    <lineage>
        <taxon>Bacteria</taxon>
        <taxon>Pseudomonadati</taxon>
        <taxon>Pseudomonadota</taxon>
        <taxon>Gammaproteobacteria</taxon>
        <taxon>Pseudomonadales</taxon>
        <taxon>Marinobacteraceae</taxon>
        <taxon>Marinobacter</taxon>
    </lineage>
</organism>
<dbReference type="EMBL" id="JANCMW010000024">
    <property type="protein sequence ID" value="MDF0752735.1"/>
    <property type="molecule type" value="Genomic_DNA"/>
</dbReference>
<protein>
    <submittedName>
        <fullName evidence="5">Helix-turn-helix transcriptional regulator</fullName>
    </submittedName>
</protein>
<reference evidence="5" key="1">
    <citation type="submission" date="2022-07" db="EMBL/GenBank/DDBJ databases">
        <title>Marinobacter iranensis a new bacterium isolate from a hipersaline lake in Iran.</title>
        <authorList>
            <person name="Mohammad A.M.A."/>
            <person name="Cristina S.-P."/>
            <person name="Antonio V."/>
        </authorList>
    </citation>
    <scope>NUCLEOTIDE SEQUENCE</scope>
    <source>
        <strain evidence="5">71-i</strain>
    </source>
</reference>
<keyword evidence="2" id="KW-0238">DNA-binding</keyword>
<evidence type="ECO:0000256" key="1">
    <source>
        <dbReference type="ARBA" id="ARBA00023015"/>
    </source>
</evidence>
<sequence length="257" mass="28554">MHVLSKFHYREWPPPPALTRQLVCLWQLHITGNTDGQRPILPDGCVDLIWLNGATPLVAGPMDRAQHFPLPPGTTVLGARLRPGWAGVALGLPAAQLRNLHVPLADILRTSPLCTATQLTSTKLPALLQKYFVDIAPLDPTMCYTAHWLASNPDGQIQQLAKELQLSERLLHRRCQIALGYGPKVFQRIMRLQRVRWLANTSLSTSLTWLAMESGYADQAHLCREVRTLTGQSPTRLLPRQLSSVALSDLFNSPLSS</sequence>
<dbReference type="Pfam" id="PF12833">
    <property type="entry name" value="HTH_18"/>
    <property type="match status" value="1"/>
</dbReference>
<dbReference type="Proteomes" id="UP001143391">
    <property type="component" value="Unassembled WGS sequence"/>
</dbReference>
<feature type="domain" description="HTH araC/xylS-type" evidence="4">
    <location>
        <begin position="139"/>
        <end position="240"/>
    </location>
</feature>
<proteinExistence type="predicted"/>
<gene>
    <name evidence="5" type="ORF">NLU14_21125</name>
</gene>
<comment type="caution">
    <text evidence="5">The sequence shown here is derived from an EMBL/GenBank/DDBJ whole genome shotgun (WGS) entry which is preliminary data.</text>
</comment>
<keyword evidence="1" id="KW-0805">Transcription regulation</keyword>
<dbReference type="InterPro" id="IPR018062">
    <property type="entry name" value="HTH_AraC-typ_CS"/>
</dbReference>
<evidence type="ECO:0000256" key="2">
    <source>
        <dbReference type="ARBA" id="ARBA00023125"/>
    </source>
</evidence>
<evidence type="ECO:0000259" key="4">
    <source>
        <dbReference type="PROSITE" id="PS01124"/>
    </source>
</evidence>
<dbReference type="PROSITE" id="PS00041">
    <property type="entry name" value="HTH_ARAC_FAMILY_1"/>
    <property type="match status" value="1"/>
</dbReference>
<evidence type="ECO:0000313" key="5">
    <source>
        <dbReference type="EMBL" id="MDF0752735.1"/>
    </source>
</evidence>